<accession>A0ABD2NQL5</accession>
<gene>
    <name evidence="1" type="ORF">HHI36_004235</name>
</gene>
<dbReference type="AlphaFoldDB" id="A0ABD2NQL5"/>
<protein>
    <submittedName>
        <fullName evidence="1">Uncharacterized protein</fullName>
    </submittedName>
</protein>
<name>A0ABD2NQL5_9CUCU</name>
<keyword evidence="2" id="KW-1185">Reference proteome</keyword>
<reference evidence="1 2" key="1">
    <citation type="journal article" date="2021" name="BMC Biol.">
        <title>Horizontally acquired antibacterial genes associated with adaptive radiation of ladybird beetles.</title>
        <authorList>
            <person name="Li H.S."/>
            <person name="Tang X.F."/>
            <person name="Huang Y.H."/>
            <person name="Xu Z.Y."/>
            <person name="Chen M.L."/>
            <person name="Du X.Y."/>
            <person name="Qiu B.Y."/>
            <person name="Chen P.T."/>
            <person name="Zhang W."/>
            <person name="Slipinski A."/>
            <person name="Escalona H.E."/>
            <person name="Waterhouse R.M."/>
            <person name="Zwick A."/>
            <person name="Pang H."/>
        </authorList>
    </citation>
    <scope>NUCLEOTIDE SEQUENCE [LARGE SCALE GENOMIC DNA]</scope>
    <source>
        <strain evidence="1">SYSU2018</strain>
    </source>
</reference>
<comment type="caution">
    <text evidence="1">The sequence shown here is derived from an EMBL/GenBank/DDBJ whole genome shotgun (WGS) entry which is preliminary data.</text>
</comment>
<proteinExistence type="predicted"/>
<dbReference type="EMBL" id="JABFTP020000144">
    <property type="protein sequence ID" value="KAL3281011.1"/>
    <property type="molecule type" value="Genomic_DNA"/>
</dbReference>
<dbReference type="Proteomes" id="UP001516400">
    <property type="component" value="Unassembled WGS sequence"/>
</dbReference>
<evidence type="ECO:0000313" key="2">
    <source>
        <dbReference type="Proteomes" id="UP001516400"/>
    </source>
</evidence>
<evidence type="ECO:0000313" key="1">
    <source>
        <dbReference type="EMBL" id="KAL3281011.1"/>
    </source>
</evidence>
<sequence length="107" mass="12285">MIRNYRLGMAKDVQYEVEKIDRDTWELFNIMPNLRRPTLTARRMLIAVDQSIGINGTSLREKAKAIENHGQVLLRKFSAHKIVSARITQVIASTFLIASFRKKKSGI</sequence>
<organism evidence="1 2">
    <name type="scientific">Cryptolaemus montrouzieri</name>
    <dbReference type="NCBI Taxonomy" id="559131"/>
    <lineage>
        <taxon>Eukaryota</taxon>
        <taxon>Metazoa</taxon>
        <taxon>Ecdysozoa</taxon>
        <taxon>Arthropoda</taxon>
        <taxon>Hexapoda</taxon>
        <taxon>Insecta</taxon>
        <taxon>Pterygota</taxon>
        <taxon>Neoptera</taxon>
        <taxon>Endopterygota</taxon>
        <taxon>Coleoptera</taxon>
        <taxon>Polyphaga</taxon>
        <taxon>Cucujiformia</taxon>
        <taxon>Coccinelloidea</taxon>
        <taxon>Coccinellidae</taxon>
        <taxon>Scymninae</taxon>
        <taxon>Scymnini</taxon>
        <taxon>Cryptolaemus</taxon>
    </lineage>
</organism>